<dbReference type="EMBL" id="BGPR01001811">
    <property type="protein sequence ID" value="GBM62335.1"/>
    <property type="molecule type" value="Genomic_DNA"/>
</dbReference>
<gene>
    <name evidence="8" type="ORF">AVEN_166835_1</name>
</gene>
<dbReference type="InterPro" id="IPR043502">
    <property type="entry name" value="DNA/RNA_pol_sf"/>
</dbReference>
<name>A0A4Y2HAJ2_ARAVE</name>
<dbReference type="SUPFAM" id="SSF56672">
    <property type="entry name" value="DNA/RNA polymerases"/>
    <property type="match status" value="1"/>
</dbReference>
<keyword evidence="3" id="KW-0540">Nuclease</keyword>
<organism evidence="8 9">
    <name type="scientific">Araneus ventricosus</name>
    <name type="common">Orbweaver spider</name>
    <name type="synonym">Epeira ventricosa</name>
    <dbReference type="NCBI Taxonomy" id="182803"/>
    <lineage>
        <taxon>Eukaryota</taxon>
        <taxon>Metazoa</taxon>
        <taxon>Ecdysozoa</taxon>
        <taxon>Arthropoda</taxon>
        <taxon>Chelicerata</taxon>
        <taxon>Arachnida</taxon>
        <taxon>Araneae</taxon>
        <taxon>Araneomorphae</taxon>
        <taxon>Entelegynae</taxon>
        <taxon>Araneoidea</taxon>
        <taxon>Araneidae</taxon>
        <taxon>Araneus</taxon>
    </lineage>
</organism>
<dbReference type="OrthoDB" id="6425673at2759"/>
<sequence length="247" mass="28694">MLNFFRPFLPQAAQKQLPLQKRWGKCKKKRDKTPLNWAEESGQVFENCINNLKETAHLAHPNSNAAIILMTDASDRAICGCIQQHQCDCWKPLGFLSRKLSTAEQKYSAYDRELLAIFAPIKYIRYLLEGTKFTILTDHKPITYTFSQKIEKLSPRQINHLNFIVQFTVDIKHISDKNNVVAYALSRIESISTCPLAYEYIACNQQDEELDVLLKQPSSRLCNNFKFQIRMSCYIVIFPRRSFVTTF</sequence>
<keyword evidence="2" id="KW-0548">Nucleotidyltransferase</keyword>
<keyword evidence="9" id="KW-1185">Reference proteome</keyword>
<evidence type="ECO:0000256" key="3">
    <source>
        <dbReference type="ARBA" id="ARBA00022722"/>
    </source>
</evidence>
<dbReference type="GO" id="GO:0016787">
    <property type="term" value="F:hydrolase activity"/>
    <property type="evidence" value="ECO:0007669"/>
    <property type="project" value="UniProtKB-KW"/>
</dbReference>
<dbReference type="PANTHER" id="PTHR34072:SF52">
    <property type="entry name" value="RIBONUCLEASE H"/>
    <property type="match status" value="1"/>
</dbReference>
<evidence type="ECO:0000256" key="5">
    <source>
        <dbReference type="ARBA" id="ARBA00022801"/>
    </source>
</evidence>
<dbReference type="PANTHER" id="PTHR34072">
    <property type="entry name" value="ENZYMATIC POLYPROTEIN-RELATED"/>
    <property type="match status" value="1"/>
</dbReference>
<keyword evidence="4" id="KW-0255">Endonuclease</keyword>
<dbReference type="Proteomes" id="UP000499080">
    <property type="component" value="Unassembled WGS sequence"/>
</dbReference>
<keyword evidence="5" id="KW-0378">Hydrolase</keyword>
<evidence type="ECO:0000256" key="4">
    <source>
        <dbReference type="ARBA" id="ARBA00022759"/>
    </source>
</evidence>
<keyword evidence="6" id="KW-0695">RNA-directed DNA polymerase</keyword>
<evidence type="ECO:0000259" key="7">
    <source>
        <dbReference type="Pfam" id="PF17917"/>
    </source>
</evidence>
<feature type="domain" description="Reverse transcriptase RNase H-like" evidence="7">
    <location>
        <begin position="64"/>
        <end position="165"/>
    </location>
</feature>
<evidence type="ECO:0000256" key="6">
    <source>
        <dbReference type="ARBA" id="ARBA00022918"/>
    </source>
</evidence>
<dbReference type="Gene3D" id="3.10.20.370">
    <property type="match status" value="1"/>
</dbReference>
<dbReference type="GO" id="GO:0004519">
    <property type="term" value="F:endonuclease activity"/>
    <property type="evidence" value="ECO:0007669"/>
    <property type="project" value="UniProtKB-KW"/>
</dbReference>
<proteinExistence type="predicted"/>
<keyword evidence="1" id="KW-0808">Transferase</keyword>
<dbReference type="CDD" id="cd09274">
    <property type="entry name" value="RNase_HI_RT_Ty3"/>
    <property type="match status" value="1"/>
</dbReference>
<protein>
    <recommendedName>
        <fullName evidence="7">Reverse transcriptase RNase H-like domain-containing protein</fullName>
    </recommendedName>
</protein>
<evidence type="ECO:0000256" key="2">
    <source>
        <dbReference type="ARBA" id="ARBA00022695"/>
    </source>
</evidence>
<comment type="caution">
    <text evidence="8">The sequence shown here is derived from an EMBL/GenBank/DDBJ whole genome shotgun (WGS) entry which is preliminary data.</text>
</comment>
<evidence type="ECO:0000313" key="8">
    <source>
        <dbReference type="EMBL" id="GBM62335.1"/>
    </source>
</evidence>
<accession>A0A4Y2HAJ2</accession>
<dbReference type="Pfam" id="PF17917">
    <property type="entry name" value="RT_RNaseH"/>
    <property type="match status" value="1"/>
</dbReference>
<dbReference type="AlphaFoldDB" id="A0A4Y2HAJ2"/>
<evidence type="ECO:0000313" key="9">
    <source>
        <dbReference type="Proteomes" id="UP000499080"/>
    </source>
</evidence>
<dbReference type="InterPro" id="IPR041373">
    <property type="entry name" value="RT_RNaseH"/>
</dbReference>
<evidence type="ECO:0000256" key="1">
    <source>
        <dbReference type="ARBA" id="ARBA00022679"/>
    </source>
</evidence>
<dbReference type="GO" id="GO:0003964">
    <property type="term" value="F:RNA-directed DNA polymerase activity"/>
    <property type="evidence" value="ECO:0007669"/>
    <property type="project" value="UniProtKB-KW"/>
</dbReference>
<reference evidence="8 9" key="1">
    <citation type="journal article" date="2019" name="Sci. Rep.">
        <title>Orb-weaving spider Araneus ventricosus genome elucidates the spidroin gene catalogue.</title>
        <authorList>
            <person name="Kono N."/>
            <person name="Nakamura H."/>
            <person name="Ohtoshi R."/>
            <person name="Moran D.A.P."/>
            <person name="Shinohara A."/>
            <person name="Yoshida Y."/>
            <person name="Fujiwara M."/>
            <person name="Mori M."/>
            <person name="Tomita M."/>
            <person name="Arakawa K."/>
        </authorList>
    </citation>
    <scope>NUCLEOTIDE SEQUENCE [LARGE SCALE GENOMIC DNA]</scope>
</reference>